<dbReference type="InterPro" id="IPR027417">
    <property type="entry name" value="P-loop_NTPase"/>
</dbReference>
<evidence type="ECO:0000313" key="4">
    <source>
        <dbReference type="EMBL" id="RNA40398.1"/>
    </source>
</evidence>
<proteinExistence type="inferred from homology"/>
<dbReference type="SMART" id="SM00015">
    <property type="entry name" value="IQ"/>
    <property type="match status" value="4"/>
</dbReference>
<dbReference type="EMBL" id="REGN01000644">
    <property type="protein sequence ID" value="RNA40398.1"/>
    <property type="molecule type" value="Genomic_DNA"/>
</dbReference>
<feature type="compositionally biased region" description="Low complexity" evidence="3">
    <location>
        <begin position="1"/>
        <end position="11"/>
    </location>
</feature>
<reference evidence="4 5" key="1">
    <citation type="journal article" date="2018" name="Sci. Rep.">
        <title>Genomic signatures of local adaptation to the degree of environmental predictability in rotifers.</title>
        <authorList>
            <person name="Franch-Gras L."/>
            <person name="Hahn C."/>
            <person name="Garcia-Roger E.M."/>
            <person name="Carmona M.J."/>
            <person name="Serra M."/>
            <person name="Gomez A."/>
        </authorList>
    </citation>
    <scope>NUCLEOTIDE SEQUENCE [LARGE SCALE GENOMIC DNA]</scope>
    <source>
        <strain evidence="4">HYR1</strain>
    </source>
</reference>
<evidence type="ECO:0000256" key="3">
    <source>
        <dbReference type="SAM" id="MobiDB-lite"/>
    </source>
</evidence>
<feature type="region of interest" description="Disordered" evidence="3">
    <location>
        <begin position="189"/>
        <end position="211"/>
    </location>
</feature>
<accession>A0A3M7SXS7</accession>
<dbReference type="Pfam" id="PF00612">
    <property type="entry name" value="IQ"/>
    <property type="match status" value="4"/>
</dbReference>
<evidence type="ECO:0000256" key="2">
    <source>
        <dbReference type="ARBA" id="ARBA00045534"/>
    </source>
</evidence>
<feature type="region of interest" description="Disordered" evidence="3">
    <location>
        <begin position="1"/>
        <end position="52"/>
    </location>
</feature>
<dbReference type="Gene3D" id="1.20.5.190">
    <property type="match status" value="2"/>
</dbReference>
<sequence>MGCASSKPSSSAKDKHKKNIKPKQSVENGSTGQLNGPEPAAPPPPTNTKPIRMPASLADQIEQHSQPVIDYIGHIVQRELNADLTNMASVVLAAAVAKDNADLIQDVAAKAVYLIANQNQNYRPDTYQQLNEALKAAQYLFKNQTNKNAIIDLTVNTIETSIDVINEEMDAHGSQFSLVEFLAKNGLDQSLTPPQTPQTNGTPRQPTESTPFIDWDNAQLLSRAQATEVARILFLSNKARPVVHASPKAKDAYVVNKQEDDLSEVALSRDEIEQILNSYDDQPKYVQLVDACPSIGVSSIGGKLNAMGVDVSGHVNEWNEEFTNVTHDETIQFASDTQESIQASELDAEGCSGEKDASLYVTTVITETQTCVLSPPLDADNLEKGQLDPSLKQSLLDDRFYNNDSFKSEAPVNGEEENQAATIIQSAFKGHEARQGEALENEPEDLGVNQNELDSESQKAATKIQATFRGFKTRKHLHHQKEAIGDKSKANSSYESTLASNPKASLDNKLEKSVDLNSTYSDNKNDLVADYIHNSSNSHSDTISDTPVCGMDSNKRDKEGLLERAATKIQSTFRGYKSRKVVKSTSSKAESASNCGTSLNTNPELAAIKIQSTFRGYKARKQLKPKLLKQKLTLSDGPNNGE</sequence>
<keyword evidence="5" id="KW-1185">Reference proteome</keyword>
<dbReference type="SUPFAM" id="SSF52540">
    <property type="entry name" value="P-loop containing nucleoside triphosphate hydrolases"/>
    <property type="match status" value="1"/>
</dbReference>
<comment type="function">
    <text evidence="2">May be involved in cooperative interactions with calmodulins or calmodulin-like proteins. Recruits calmodulin proteins to microtubules, thus being a potential scaffold in cellular signaling and trafficking. May associate with nucleic acids and regulate gene expression at the transcriptional or post-transcriptional level.</text>
</comment>
<dbReference type="OrthoDB" id="252964at2759"/>
<feature type="compositionally biased region" description="Basic and acidic residues" evidence="3">
    <location>
        <begin position="480"/>
        <end position="489"/>
    </location>
</feature>
<name>A0A3M7SXS7_BRAPC</name>
<dbReference type="AlphaFoldDB" id="A0A3M7SXS7"/>
<feature type="region of interest" description="Disordered" evidence="3">
    <location>
        <begin position="472"/>
        <end position="503"/>
    </location>
</feature>
<dbReference type="PANTHER" id="PTHR32295:SF6">
    <property type="entry name" value="PROTEIN IQ-DOMAIN 18"/>
    <property type="match status" value="1"/>
</dbReference>
<organism evidence="4 5">
    <name type="scientific">Brachionus plicatilis</name>
    <name type="common">Marine rotifer</name>
    <name type="synonym">Brachionus muelleri</name>
    <dbReference type="NCBI Taxonomy" id="10195"/>
    <lineage>
        <taxon>Eukaryota</taxon>
        <taxon>Metazoa</taxon>
        <taxon>Spiralia</taxon>
        <taxon>Gnathifera</taxon>
        <taxon>Rotifera</taxon>
        <taxon>Eurotatoria</taxon>
        <taxon>Monogononta</taxon>
        <taxon>Pseudotrocha</taxon>
        <taxon>Ploima</taxon>
        <taxon>Brachionidae</taxon>
        <taxon>Brachionus</taxon>
    </lineage>
</organism>
<dbReference type="CDD" id="cd23767">
    <property type="entry name" value="IQCD"/>
    <property type="match status" value="4"/>
</dbReference>
<evidence type="ECO:0000256" key="1">
    <source>
        <dbReference type="ARBA" id="ARBA00024341"/>
    </source>
</evidence>
<evidence type="ECO:0000313" key="5">
    <source>
        <dbReference type="Proteomes" id="UP000276133"/>
    </source>
</evidence>
<feature type="compositionally biased region" description="Polar residues" evidence="3">
    <location>
        <begin position="25"/>
        <end position="34"/>
    </location>
</feature>
<dbReference type="PANTHER" id="PTHR32295">
    <property type="entry name" value="IQ-DOMAIN 5-RELATED"/>
    <property type="match status" value="1"/>
</dbReference>
<dbReference type="InterPro" id="IPR000048">
    <property type="entry name" value="IQ_motif_EF-hand-BS"/>
</dbReference>
<dbReference type="PROSITE" id="PS50096">
    <property type="entry name" value="IQ"/>
    <property type="match status" value="4"/>
</dbReference>
<gene>
    <name evidence="4" type="ORF">BpHYR1_051216</name>
</gene>
<dbReference type="Proteomes" id="UP000276133">
    <property type="component" value="Unassembled WGS sequence"/>
</dbReference>
<feature type="compositionally biased region" description="Polar residues" evidence="3">
    <location>
        <begin position="490"/>
        <end position="503"/>
    </location>
</feature>
<dbReference type="STRING" id="10195.A0A3M7SXS7"/>
<comment type="similarity">
    <text evidence="1">Belongs to the IQD family.</text>
</comment>
<feature type="compositionally biased region" description="Low complexity" evidence="3">
    <location>
        <begin position="197"/>
        <end position="207"/>
    </location>
</feature>
<comment type="caution">
    <text evidence="4">The sequence shown here is derived from an EMBL/GenBank/DDBJ whole genome shotgun (WGS) entry which is preliminary data.</text>
</comment>
<protein>
    <submittedName>
        <fullName evidence="4">Abnormal spindle-like microcephaly-associated-like protein</fullName>
    </submittedName>
</protein>